<proteinExistence type="predicted"/>
<comment type="caution">
    <text evidence="1">The sequence shown here is derived from an EMBL/GenBank/DDBJ whole genome shotgun (WGS) entry which is preliminary data.</text>
</comment>
<accession>A0A1D1VPD3</accession>
<reference evidence="1 2" key="1">
    <citation type="journal article" date="2016" name="Nat. Commun.">
        <title>Extremotolerant tardigrade genome and improved radiotolerance of human cultured cells by tardigrade-unique protein.</title>
        <authorList>
            <person name="Hashimoto T."/>
            <person name="Horikawa D.D."/>
            <person name="Saito Y."/>
            <person name="Kuwahara H."/>
            <person name="Kozuka-Hata H."/>
            <person name="Shin-I T."/>
            <person name="Minakuchi Y."/>
            <person name="Ohishi K."/>
            <person name="Motoyama A."/>
            <person name="Aizu T."/>
            <person name="Enomoto A."/>
            <person name="Kondo K."/>
            <person name="Tanaka S."/>
            <person name="Hara Y."/>
            <person name="Koshikawa S."/>
            <person name="Sagara H."/>
            <person name="Miura T."/>
            <person name="Yokobori S."/>
            <person name="Miyagawa K."/>
            <person name="Suzuki Y."/>
            <person name="Kubo T."/>
            <person name="Oyama M."/>
            <person name="Kohara Y."/>
            <person name="Fujiyama A."/>
            <person name="Arakawa K."/>
            <person name="Katayama T."/>
            <person name="Toyoda A."/>
            <person name="Kunieda T."/>
        </authorList>
    </citation>
    <scope>NUCLEOTIDE SEQUENCE [LARGE SCALE GENOMIC DNA]</scope>
    <source>
        <strain evidence="1 2">YOKOZUNA-1</strain>
    </source>
</reference>
<organism evidence="1 2">
    <name type="scientific">Ramazzottius varieornatus</name>
    <name type="common">Water bear</name>
    <name type="synonym">Tardigrade</name>
    <dbReference type="NCBI Taxonomy" id="947166"/>
    <lineage>
        <taxon>Eukaryota</taxon>
        <taxon>Metazoa</taxon>
        <taxon>Ecdysozoa</taxon>
        <taxon>Tardigrada</taxon>
        <taxon>Eutardigrada</taxon>
        <taxon>Parachela</taxon>
        <taxon>Hypsibioidea</taxon>
        <taxon>Ramazzottiidae</taxon>
        <taxon>Ramazzottius</taxon>
    </lineage>
</organism>
<gene>
    <name evidence="1" type="primary">RvY_13871-1</name>
    <name evidence="1" type="synonym">RvY_13871.1</name>
    <name evidence="1" type="ORF">RvY_13871</name>
</gene>
<dbReference type="Proteomes" id="UP000186922">
    <property type="component" value="Unassembled WGS sequence"/>
</dbReference>
<keyword evidence="2" id="KW-1185">Reference proteome</keyword>
<dbReference type="AlphaFoldDB" id="A0A1D1VPD3"/>
<evidence type="ECO:0000313" key="2">
    <source>
        <dbReference type="Proteomes" id="UP000186922"/>
    </source>
</evidence>
<evidence type="ECO:0000313" key="1">
    <source>
        <dbReference type="EMBL" id="GAV03450.1"/>
    </source>
</evidence>
<name>A0A1D1VPD3_RAMVA</name>
<sequence>MTTEDSTVPEMHGSHPSKTEAVFLALLEDIRRSAALTKDQIFNCWRLEIV</sequence>
<dbReference type="EMBL" id="BDGG01000009">
    <property type="protein sequence ID" value="GAV03450.1"/>
    <property type="molecule type" value="Genomic_DNA"/>
</dbReference>
<protein>
    <submittedName>
        <fullName evidence="1">Uncharacterized protein</fullName>
    </submittedName>
</protein>